<dbReference type="Pfam" id="PF00621">
    <property type="entry name" value="RhoGEF"/>
    <property type="match status" value="1"/>
</dbReference>
<dbReference type="PANTHER" id="PTHR46572">
    <property type="entry name" value="RHO1 GDP-GTP EXCHANGE PROTEIN 1-RELATED"/>
    <property type="match status" value="1"/>
</dbReference>
<dbReference type="AlphaFoldDB" id="A0A0D0E9X2"/>
<dbReference type="InterPro" id="IPR001180">
    <property type="entry name" value="CNH_dom"/>
</dbReference>
<dbReference type="Gene3D" id="2.30.29.30">
    <property type="entry name" value="Pleckstrin-homology domain (PH domain)/Phosphotyrosine-binding domain (PTB)"/>
    <property type="match status" value="1"/>
</dbReference>
<organism evidence="6 7">
    <name type="scientific">Paxillus rubicundulus Ve08.2h10</name>
    <dbReference type="NCBI Taxonomy" id="930991"/>
    <lineage>
        <taxon>Eukaryota</taxon>
        <taxon>Fungi</taxon>
        <taxon>Dikarya</taxon>
        <taxon>Basidiomycota</taxon>
        <taxon>Agaricomycotina</taxon>
        <taxon>Agaricomycetes</taxon>
        <taxon>Agaricomycetidae</taxon>
        <taxon>Boletales</taxon>
        <taxon>Paxilineae</taxon>
        <taxon>Paxillaceae</taxon>
        <taxon>Paxillus</taxon>
    </lineage>
</organism>
<dbReference type="InterPro" id="IPR001849">
    <property type="entry name" value="PH_domain"/>
</dbReference>
<dbReference type="Gene3D" id="1.20.900.10">
    <property type="entry name" value="Dbl homology (DH) domain"/>
    <property type="match status" value="1"/>
</dbReference>
<dbReference type="InterPro" id="IPR011993">
    <property type="entry name" value="PH-like_dom_sf"/>
</dbReference>
<reference evidence="6 7" key="1">
    <citation type="submission" date="2014-04" db="EMBL/GenBank/DDBJ databases">
        <authorList>
            <consortium name="DOE Joint Genome Institute"/>
            <person name="Kuo A."/>
            <person name="Kohler A."/>
            <person name="Jargeat P."/>
            <person name="Nagy L.G."/>
            <person name="Floudas D."/>
            <person name="Copeland A."/>
            <person name="Barry K.W."/>
            <person name="Cichocki N."/>
            <person name="Veneault-Fourrey C."/>
            <person name="LaButti K."/>
            <person name="Lindquist E.A."/>
            <person name="Lipzen A."/>
            <person name="Lundell T."/>
            <person name="Morin E."/>
            <person name="Murat C."/>
            <person name="Sun H."/>
            <person name="Tunlid A."/>
            <person name="Henrissat B."/>
            <person name="Grigoriev I.V."/>
            <person name="Hibbett D.S."/>
            <person name="Martin F."/>
            <person name="Nordberg H.P."/>
            <person name="Cantor M.N."/>
            <person name="Hua S.X."/>
        </authorList>
    </citation>
    <scope>NUCLEOTIDE SEQUENCE [LARGE SCALE GENOMIC DNA]</scope>
    <source>
        <strain evidence="6 7">Ve08.2h10</strain>
    </source>
</reference>
<dbReference type="SMART" id="SM00036">
    <property type="entry name" value="CNH"/>
    <property type="match status" value="1"/>
</dbReference>
<dbReference type="PROSITE" id="PS50219">
    <property type="entry name" value="CNH"/>
    <property type="match status" value="1"/>
</dbReference>
<feature type="compositionally biased region" description="Low complexity" evidence="2">
    <location>
        <begin position="55"/>
        <end position="78"/>
    </location>
</feature>
<dbReference type="InterPro" id="IPR035899">
    <property type="entry name" value="DBL_dom_sf"/>
</dbReference>
<evidence type="ECO:0008006" key="8">
    <source>
        <dbReference type="Google" id="ProtNLM"/>
    </source>
</evidence>
<dbReference type="Proteomes" id="UP000054538">
    <property type="component" value="Unassembled WGS sequence"/>
</dbReference>
<dbReference type="InterPro" id="IPR052233">
    <property type="entry name" value="Rho-type_GEFs"/>
</dbReference>
<gene>
    <name evidence="6" type="ORF">PAXRUDRAFT_32556</name>
</gene>
<dbReference type="PROSITE" id="PS50003">
    <property type="entry name" value="PH_DOMAIN"/>
    <property type="match status" value="1"/>
</dbReference>
<keyword evidence="7" id="KW-1185">Reference proteome</keyword>
<feature type="region of interest" description="Disordered" evidence="2">
    <location>
        <begin position="49"/>
        <end position="124"/>
    </location>
</feature>
<evidence type="ECO:0000313" key="6">
    <source>
        <dbReference type="EMBL" id="KIK96140.1"/>
    </source>
</evidence>
<dbReference type="EMBL" id="KN825001">
    <property type="protein sequence ID" value="KIK96140.1"/>
    <property type="molecule type" value="Genomic_DNA"/>
</dbReference>
<evidence type="ECO:0000259" key="4">
    <source>
        <dbReference type="PROSITE" id="PS50010"/>
    </source>
</evidence>
<dbReference type="HOGENOM" id="CLU_005275_0_0_1"/>
<feature type="domain" description="DH" evidence="4">
    <location>
        <begin position="190"/>
        <end position="382"/>
    </location>
</feature>
<accession>A0A0D0E9X2</accession>
<feature type="domain" description="PH" evidence="3">
    <location>
        <begin position="417"/>
        <end position="546"/>
    </location>
</feature>
<evidence type="ECO:0000259" key="3">
    <source>
        <dbReference type="PROSITE" id="PS50003"/>
    </source>
</evidence>
<dbReference type="SMART" id="SM00325">
    <property type="entry name" value="RhoGEF"/>
    <property type="match status" value="1"/>
</dbReference>
<evidence type="ECO:0000256" key="2">
    <source>
        <dbReference type="SAM" id="MobiDB-lite"/>
    </source>
</evidence>
<dbReference type="SUPFAM" id="SSF50729">
    <property type="entry name" value="PH domain-like"/>
    <property type="match status" value="1"/>
</dbReference>
<dbReference type="PROSITE" id="PS50010">
    <property type="entry name" value="DH_2"/>
    <property type="match status" value="1"/>
</dbReference>
<dbReference type="InParanoid" id="A0A0D0E9X2"/>
<dbReference type="GO" id="GO:0005085">
    <property type="term" value="F:guanyl-nucleotide exchange factor activity"/>
    <property type="evidence" value="ECO:0007669"/>
    <property type="project" value="UniProtKB-KW"/>
</dbReference>
<dbReference type="OrthoDB" id="2272012at2759"/>
<feature type="domain" description="CNH" evidence="5">
    <location>
        <begin position="586"/>
        <end position="896"/>
    </location>
</feature>
<dbReference type="CDD" id="cd00160">
    <property type="entry name" value="RhoGEF"/>
    <property type="match status" value="1"/>
</dbReference>
<protein>
    <recommendedName>
        <fullName evidence="8">Rho1 guanine nucleotide exchange factor 1</fullName>
    </recommendedName>
</protein>
<dbReference type="InterPro" id="IPR000219">
    <property type="entry name" value="DH_dom"/>
</dbReference>
<sequence>MENYRPHPYVAIPPEARQLVNPNTLTAEAYSSYAFELGSASDGRLNLLDATPTATRPTSRLSVPPRSRSRTRSTLQSVPPTIAFPEPELYRSASQRSAVHPPYHRSSKSDSGHTSGPEYDNRDYYGASPYSPSFLDSKVNMLTRELSNMSLQSEEGLRRFQNGELAEKDEEWHHLVPPEARQALGKREVERQSVLFEVFKSERDYVTDLNLIREVFIEPLVSASPPIIGDANRSQSFLSTVFWNLDQICARHEQMLAALFERQREQHPLVHSVSDIILEAAFQFQVDYESYIKHYPLAEQRHRTELKYNKHYQEFMQQCSQDPRVKKRDLITFLSRAVTRLPRLNLILEHLLKLSDSDHPDNEDLPLILSVLNDFLKSTQPGIEAAESKVKFWDLCESLVFNKGEIIELDWYNETRSLIHASPLARRSKSEMDWNPWHDLYVALLNNFLLITKEEKRPGGFIKRLVVSRPIPLEYLRLGGFDDPPESRKERAEEGSILDNFRGSNRSVYPFTIYHAVEKSARRYTLYAPSELARTRWQNALVDAKGVDDVRREANQWFVPQLVEDGAFRVPGPRVIRPTSSKRPPSGRVVQAVSFTAAGGKTFMAVGCSSGIFVGRRGENYRKILSFENVSSMIVLQEFNKIIIHHDNFLLSYSLEVLARVAQYQSPASGLDASLEKIAGQDGNVLCCQAGRMGERTIIVYAVKTFLQVTVYAVEVCNPSEIRTASSRTLQNGMLSFRSFGEPLYVPKDAFSVMLLAKTIAICTERGIVIANPASPAKSAVTLIPDFSGASSSSNTADLKIRCETAKPLGLIRRDATELMVIYDTMGCYITKHGQPARDSMFIRWEIKATSFVHRPPHVLLFSSEFIEIRDVQTGLLEQVIEAVDIRLLLHTPSLRGPLYIAMRGQKNDDDGVSDRIVELTETAEITATTPASGSFTPVEGMWDEWDM</sequence>
<dbReference type="SMART" id="SM00233">
    <property type="entry name" value="PH"/>
    <property type="match status" value="1"/>
</dbReference>
<dbReference type="STRING" id="930991.A0A0D0E9X2"/>
<dbReference type="SUPFAM" id="SSF48065">
    <property type="entry name" value="DBL homology domain (DH-domain)"/>
    <property type="match status" value="1"/>
</dbReference>
<keyword evidence="1" id="KW-0344">Guanine-nucleotide releasing factor</keyword>
<evidence type="ECO:0000313" key="7">
    <source>
        <dbReference type="Proteomes" id="UP000054538"/>
    </source>
</evidence>
<reference evidence="7" key="2">
    <citation type="submission" date="2015-01" db="EMBL/GenBank/DDBJ databases">
        <title>Evolutionary Origins and Diversification of the Mycorrhizal Mutualists.</title>
        <authorList>
            <consortium name="DOE Joint Genome Institute"/>
            <consortium name="Mycorrhizal Genomics Consortium"/>
            <person name="Kohler A."/>
            <person name="Kuo A."/>
            <person name="Nagy L.G."/>
            <person name="Floudas D."/>
            <person name="Copeland A."/>
            <person name="Barry K.W."/>
            <person name="Cichocki N."/>
            <person name="Veneault-Fourrey C."/>
            <person name="LaButti K."/>
            <person name="Lindquist E.A."/>
            <person name="Lipzen A."/>
            <person name="Lundell T."/>
            <person name="Morin E."/>
            <person name="Murat C."/>
            <person name="Riley R."/>
            <person name="Ohm R."/>
            <person name="Sun H."/>
            <person name="Tunlid A."/>
            <person name="Henrissat B."/>
            <person name="Grigoriev I.V."/>
            <person name="Hibbett D.S."/>
            <person name="Martin F."/>
        </authorList>
    </citation>
    <scope>NUCLEOTIDE SEQUENCE [LARGE SCALE GENOMIC DNA]</scope>
    <source>
        <strain evidence="7">Ve08.2h10</strain>
    </source>
</reference>
<name>A0A0D0E9X2_9AGAM</name>
<evidence type="ECO:0000259" key="5">
    <source>
        <dbReference type="PROSITE" id="PS50219"/>
    </source>
</evidence>
<evidence type="ECO:0000256" key="1">
    <source>
        <dbReference type="ARBA" id="ARBA00022658"/>
    </source>
</evidence>
<dbReference type="Pfam" id="PF00780">
    <property type="entry name" value="CNH"/>
    <property type="match status" value="1"/>
</dbReference>
<proteinExistence type="predicted"/>
<dbReference type="PANTHER" id="PTHR46572:SF1">
    <property type="entry name" value="RHO1 GUANINE NUCLEOTIDE EXCHANGE FACTOR TUS1"/>
    <property type="match status" value="1"/>
</dbReference>